<evidence type="ECO:0000313" key="1">
    <source>
        <dbReference type="EMBL" id="KUI66159.1"/>
    </source>
</evidence>
<accession>A0A194VPQ4</accession>
<dbReference type="PANTHER" id="PTHR42085:SF6">
    <property type="entry name" value="F-BOX DOMAIN-CONTAINING PROTEIN"/>
    <property type="match status" value="1"/>
</dbReference>
<dbReference type="Proteomes" id="UP000078559">
    <property type="component" value="Chromosome 2"/>
</dbReference>
<name>A0A194VPQ4_CYTMA</name>
<protein>
    <submittedName>
        <fullName evidence="1">Uncharacterized protein</fullName>
    </submittedName>
</protein>
<keyword evidence="2" id="KW-1185">Reference proteome</keyword>
<dbReference type="PANTHER" id="PTHR42085">
    <property type="entry name" value="F-BOX DOMAIN-CONTAINING PROTEIN"/>
    <property type="match status" value="1"/>
</dbReference>
<dbReference type="EMBL" id="CM003099">
    <property type="protein sequence ID" value="KUI66159.1"/>
    <property type="molecule type" value="Genomic_DNA"/>
</dbReference>
<gene>
    <name evidence="1" type="ORF">VM1G_01952</name>
</gene>
<evidence type="ECO:0000313" key="2">
    <source>
        <dbReference type="Proteomes" id="UP000078559"/>
    </source>
</evidence>
<dbReference type="OrthoDB" id="4479040at2759"/>
<organism evidence="1 2">
    <name type="scientific">Cytospora mali</name>
    <name type="common">Apple Valsa canker fungus</name>
    <name type="synonym">Valsa mali</name>
    <dbReference type="NCBI Taxonomy" id="578113"/>
    <lineage>
        <taxon>Eukaryota</taxon>
        <taxon>Fungi</taxon>
        <taxon>Dikarya</taxon>
        <taxon>Ascomycota</taxon>
        <taxon>Pezizomycotina</taxon>
        <taxon>Sordariomycetes</taxon>
        <taxon>Sordariomycetidae</taxon>
        <taxon>Diaporthales</taxon>
        <taxon>Cytosporaceae</taxon>
        <taxon>Cytospora</taxon>
    </lineage>
</organism>
<dbReference type="AlphaFoldDB" id="A0A194VPQ4"/>
<proteinExistence type="predicted"/>
<sequence>MVHFLELPSAVRRRIYRDAGLIADCKINVLRSCDAHWLATVVTSSVGLFLSGQAINAEASSLFFSTNQFIVNAMSSMPWTAGTLEPLRFLVQSSRGHLRSLVVDLNVSKGPYNCGRNFHPDELDYWPVGFLSSGVLTEWIETAKVIGPLFKPRTLELSFICNVADVEAAEAIAASLGHFPTMLSCDLRLSSKPNGQIQGISKRVATKAVGQVPSPSPPSLFRFTDLPAELRLGILEYTDLITPLGEVEWNPKDGYHLRYRTITCNRAYKPSYEFEKCPPPGAWTPNDRVPCDQNFYHYSCQFRNCWQGPAENGCFCQRYHAAYTASSSSKKQCACWMPPQPLFLVSRQLYQDAQFVFFHHNRIIVTPPEGLWPRSPSPEAGGGMYPASIFLRSALPPSSLCYLRFLDIIFAPVNHVPKDDDPAYLDWKQTLEWARDKLELPWLSLRVEIADYYGVDQVPEPRRKPMGETLLQICTGYMAILRPLEALGSPALRAMSGDSEGEAGEGTDGEWSESRGLHRLFVHLASPFSYSVVNSPGWRKKDAERWASYRLEEKAERRVMGMEYDGEKTGKWGLKLGEWKWAIILRHLEGES</sequence>
<reference evidence="1" key="1">
    <citation type="submission" date="2014-12" db="EMBL/GenBank/DDBJ databases">
        <title>Genome Sequence of Valsa Canker Pathogens Uncovers a Specific Adaption of Colonization on Woody Bark.</title>
        <authorList>
            <person name="Yin Z."/>
            <person name="Liu H."/>
            <person name="Gao X."/>
            <person name="Li Z."/>
            <person name="Song N."/>
            <person name="Ke X."/>
            <person name="Dai Q."/>
            <person name="Wu Y."/>
            <person name="Sun Y."/>
            <person name="Xu J.-R."/>
            <person name="Kang Z.K."/>
            <person name="Wang L."/>
            <person name="Huang L."/>
        </authorList>
    </citation>
    <scope>NUCLEOTIDE SEQUENCE [LARGE SCALE GENOMIC DNA]</scope>
    <source>
        <strain evidence="1">03-8</strain>
    </source>
</reference>
<dbReference type="InterPro" id="IPR038883">
    <property type="entry name" value="AN11006-like"/>
</dbReference>